<dbReference type="SUPFAM" id="SSF48726">
    <property type="entry name" value="Immunoglobulin"/>
    <property type="match status" value="2"/>
</dbReference>
<sequence length="255" mass="28065">QTAGHSVTGNRLNIPGAAGTDQGQYWCEGRLEGRKVTSQRSDSINLTVAALPNATLTVEPKWCPLYSGETVILRCEVDSYSNWTHFWYKDQTQMAVSQTAGHSVTGNRLTIPGAAGSDQGQYWCEGRLEGRNVTSQRSDSITVAALPKATLIVKPKWRPLYNGETVTLSCEVDSYSNWTHFWYRDHNQTATSLSKEYSVNITGAAGSDQGQYWCEGRLEGRNVTSQRSDSITLTVAGSPNEAAVKYTEENVEVDL</sequence>
<dbReference type="GO" id="GO:0004888">
    <property type="term" value="F:transmembrane signaling receptor activity"/>
    <property type="evidence" value="ECO:0007669"/>
    <property type="project" value="TreeGrafter"/>
</dbReference>
<dbReference type="Gene3D" id="2.60.40.10">
    <property type="entry name" value="Immunoglobulins"/>
    <property type="match status" value="3"/>
</dbReference>
<dbReference type="InterPro" id="IPR036179">
    <property type="entry name" value="Ig-like_dom_sf"/>
</dbReference>
<proteinExistence type="predicted"/>
<keyword evidence="5" id="KW-1185">Reference proteome</keyword>
<dbReference type="InterPro" id="IPR003599">
    <property type="entry name" value="Ig_sub"/>
</dbReference>
<dbReference type="GO" id="GO:0006955">
    <property type="term" value="P:immune response"/>
    <property type="evidence" value="ECO:0007669"/>
    <property type="project" value="TreeGrafter"/>
</dbReference>
<gene>
    <name evidence="4" type="ORF">ANANG_G00034940</name>
</gene>
<evidence type="ECO:0000256" key="1">
    <source>
        <dbReference type="ARBA" id="ARBA00022729"/>
    </source>
</evidence>
<accession>A0A9D3MUK8</accession>
<dbReference type="SMART" id="SM00409">
    <property type="entry name" value="IG"/>
    <property type="match status" value="2"/>
</dbReference>
<dbReference type="AlphaFoldDB" id="A0A9D3MUK8"/>
<evidence type="ECO:0000313" key="4">
    <source>
        <dbReference type="EMBL" id="KAG5854181.1"/>
    </source>
</evidence>
<dbReference type="PROSITE" id="PS50835">
    <property type="entry name" value="IG_LIKE"/>
    <property type="match status" value="2"/>
</dbReference>
<dbReference type="SMART" id="SM00408">
    <property type="entry name" value="IGc2"/>
    <property type="match status" value="2"/>
</dbReference>
<dbReference type="PANTHER" id="PTHR11481:SF64">
    <property type="entry name" value="FC RECEPTOR-LIKE PROTEIN 4"/>
    <property type="match status" value="1"/>
</dbReference>
<feature type="domain" description="Ig-like" evidence="3">
    <location>
        <begin position="147"/>
        <end position="232"/>
    </location>
</feature>
<dbReference type="EMBL" id="JAFIRN010000002">
    <property type="protein sequence ID" value="KAG5854181.1"/>
    <property type="molecule type" value="Genomic_DNA"/>
</dbReference>
<keyword evidence="2" id="KW-1015">Disulfide bond</keyword>
<dbReference type="Pfam" id="PF13927">
    <property type="entry name" value="Ig_3"/>
    <property type="match status" value="2"/>
</dbReference>
<dbReference type="GO" id="GO:0009897">
    <property type="term" value="C:external side of plasma membrane"/>
    <property type="evidence" value="ECO:0007669"/>
    <property type="project" value="TreeGrafter"/>
</dbReference>
<feature type="domain" description="Ig-like" evidence="3">
    <location>
        <begin position="52"/>
        <end position="142"/>
    </location>
</feature>
<dbReference type="GO" id="GO:0007166">
    <property type="term" value="P:cell surface receptor signaling pathway"/>
    <property type="evidence" value="ECO:0007669"/>
    <property type="project" value="TreeGrafter"/>
</dbReference>
<organism evidence="4 5">
    <name type="scientific">Anguilla anguilla</name>
    <name type="common">European freshwater eel</name>
    <name type="synonym">Muraena anguilla</name>
    <dbReference type="NCBI Taxonomy" id="7936"/>
    <lineage>
        <taxon>Eukaryota</taxon>
        <taxon>Metazoa</taxon>
        <taxon>Chordata</taxon>
        <taxon>Craniata</taxon>
        <taxon>Vertebrata</taxon>
        <taxon>Euteleostomi</taxon>
        <taxon>Actinopterygii</taxon>
        <taxon>Neopterygii</taxon>
        <taxon>Teleostei</taxon>
        <taxon>Anguilliformes</taxon>
        <taxon>Anguillidae</taxon>
        <taxon>Anguilla</taxon>
    </lineage>
</organism>
<dbReference type="InterPro" id="IPR007110">
    <property type="entry name" value="Ig-like_dom"/>
</dbReference>
<dbReference type="Proteomes" id="UP001044222">
    <property type="component" value="Unassembled WGS sequence"/>
</dbReference>
<evidence type="ECO:0000256" key="2">
    <source>
        <dbReference type="ARBA" id="ARBA00023157"/>
    </source>
</evidence>
<comment type="caution">
    <text evidence="4">The sequence shown here is derived from an EMBL/GenBank/DDBJ whole genome shotgun (WGS) entry which is preliminary data.</text>
</comment>
<evidence type="ECO:0000313" key="5">
    <source>
        <dbReference type="Proteomes" id="UP001044222"/>
    </source>
</evidence>
<name>A0A9D3MUK8_ANGAN</name>
<dbReference type="InterPro" id="IPR013783">
    <property type="entry name" value="Ig-like_fold"/>
</dbReference>
<dbReference type="PANTHER" id="PTHR11481">
    <property type="entry name" value="IMMUNOGLOBULIN FC RECEPTOR"/>
    <property type="match status" value="1"/>
</dbReference>
<keyword evidence="1" id="KW-0732">Signal</keyword>
<dbReference type="InterPro" id="IPR003598">
    <property type="entry name" value="Ig_sub2"/>
</dbReference>
<dbReference type="InterPro" id="IPR050488">
    <property type="entry name" value="Ig_Fc_receptor"/>
</dbReference>
<feature type="non-terminal residue" evidence="4">
    <location>
        <position position="255"/>
    </location>
</feature>
<reference evidence="4" key="1">
    <citation type="submission" date="2021-01" db="EMBL/GenBank/DDBJ databases">
        <title>A chromosome-scale assembly of European eel, Anguilla anguilla.</title>
        <authorList>
            <person name="Henkel C."/>
            <person name="Jong-Raadsen S.A."/>
            <person name="Dufour S."/>
            <person name="Weltzien F.-A."/>
            <person name="Palstra A.P."/>
            <person name="Pelster B."/>
            <person name="Spaink H.P."/>
            <person name="Van Den Thillart G.E."/>
            <person name="Jansen H."/>
            <person name="Zahm M."/>
            <person name="Klopp C."/>
            <person name="Cedric C."/>
            <person name="Louis A."/>
            <person name="Berthelot C."/>
            <person name="Parey E."/>
            <person name="Roest Crollius H."/>
            <person name="Montfort J."/>
            <person name="Robinson-Rechavi M."/>
            <person name="Bucao C."/>
            <person name="Bouchez O."/>
            <person name="Gislard M."/>
            <person name="Lluch J."/>
            <person name="Milhes M."/>
            <person name="Lampietro C."/>
            <person name="Lopez Roques C."/>
            <person name="Donnadieu C."/>
            <person name="Braasch I."/>
            <person name="Desvignes T."/>
            <person name="Postlethwait J."/>
            <person name="Bobe J."/>
            <person name="Guiguen Y."/>
            <person name="Dirks R."/>
        </authorList>
    </citation>
    <scope>NUCLEOTIDE SEQUENCE</scope>
    <source>
        <strain evidence="4">Tag_6206</strain>
        <tissue evidence="4">Liver</tissue>
    </source>
</reference>
<evidence type="ECO:0000259" key="3">
    <source>
        <dbReference type="PROSITE" id="PS50835"/>
    </source>
</evidence>
<protein>
    <recommendedName>
        <fullName evidence="3">Ig-like domain-containing protein</fullName>
    </recommendedName>
</protein>